<gene>
    <name evidence="1" type="ORF">ACFQBM_07075</name>
</gene>
<evidence type="ECO:0000313" key="2">
    <source>
        <dbReference type="Proteomes" id="UP001596425"/>
    </source>
</evidence>
<name>A0ABW1YLW3_9GAMM</name>
<accession>A0ABW1YLW3</accession>
<dbReference type="EMBL" id="JBHSVR010000001">
    <property type="protein sequence ID" value="MFC6633032.1"/>
    <property type="molecule type" value="Genomic_DNA"/>
</dbReference>
<keyword evidence="2" id="KW-1185">Reference proteome</keyword>
<comment type="caution">
    <text evidence="1">The sequence shown here is derived from an EMBL/GenBank/DDBJ whole genome shotgun (WGS) entry which is preliminary data.</text>
</comment>
<dbReference type="Proteomes" id="UP001596425">
    <property type="component" value="Unassembled WGS sequence"/>
</dbReference>
<dbReference type="RefSeq" id="WP_193189491.1">
    <property type="nucleotide sequence ID" value="NZ_JACZFR010000007.1"/>
</dbReference>
<evidence type="ECO:0000313" key="1">
    <source>
        <dbReference type="EMBL" id="MFC6633032.1"/>
    </source>
</evidence>
<proteinExistence type="predicted"/>
<sequence length="106" mass="12070">MFNKYYNLVKVADRLHSELASYSGNDKSIYELKSSLEDLLSQIRSGKPTSKMNEDEVPGVYQWKNSGMGWPDEIRNSYFELKQALSGGRSEGVKEFLKRVGKDGKL</sequence>
<organism evidence="1 2">
    <name type="scientific">Microbulbifer taiwanensis</name>
    <dbReference type="NCBI Taxonomy" id="986746"/>
    <lineage>
        <taxon>Bacteria</taxon>
        <taxon>Pseudomonadati</taxon>
        <taxon>Pseudomonadota</taxon>
        <taxon>Gammaproteobacteria</taxon>
        <taxon>Cellvibrionales</taxon>
        <taxon>Microbulbiferaceae</taxon>
        <taxon>Microbulbifer</taxon>
    </lineage>
</organism>
<reference evidence="2" key="1">
    <citation type="journal article" date="2019" name="Int. J. Syst. Evol. Microbiol.">
        <title>The Global Catalogue of Microorganisms (GCM) 10K type strain sequencing project: providing services to taxonomists for standard genome sequencing and annotation.</title>
        <authorList>
            <consortium name="The Broad Institute Genomics Platform"/>
            <consortium name="The Broad Institute Genome Sequencing Center for Infectious Disease"/>
            <person name="Wu L."/>
            <person name="Ma J."/>
        </authorList>
    </citation>
    <scope>NUCLEOTIDE SEQUENCE [LARGE SCALE GENOMIC DNA]</scope>
    <source>
        <strain evidence="2">CGMCC 1.13718</strain>
    </source>
</reference>
<protein>
    <submittedName>
        <fullName evidence="1">Uncharacterized protein</fullName>
    </submittedName>
</protein>